<reference evidence="1 2" key="1">
    <citation type="submission" date="2019-12" db="EMBL/GenBank/DDBJ databases">
        <title>Genomic-based taxomic classification of the family Erythrobacteraceae.</title>
        <authorList>
            <person name="Xu L."/>
        </authorList>
    </citation>
    <scope>NUCLEOTIDE SEQUENCE [LARGE SCALE GENOMIC DNA]</scope>
    <source>
        <strain evidence="1 2">JCM 17802</strain>
    </source>
</reference>
<organism evidence="1 2">
    <name type="scientific">Pontixanthobacter gangjinensis</name>
    <dbReference type="NCBI Taxonomy" id="1028742"/>
    <lineage>
        <taxon>Bacteria</taxon>
        <taxon>Pseudomonadati</taxon>
        <taxon>Pseudomonadota</taxon>
        <taxon>Alphaproteobacteria</taxon>
        <taxon>Sphingomonadales</taxon>
        <taxon>Erythrobacteraceae</taxon>
        <taxon>Pontixanthobacter</taxon>
    </lineage>
</organism>
<name>A0A6I4SQ31_9SPHN</name>
<keyword evidence="2" id="KW-1185">Reference proteome</keyword>
<dbReference type="AlphaFoldDB" id="A0A6I4SQ31"/>
<dbReference type="EMBL" id="WTYS01000001">
    <property type="protein sequence ID" value="MXO57176.1"/>
    <property type="molecule type" value="Genomic_DNA"/>
</dbReference>
<evidence type="ECO:0000313" key="1">
    <source>
        <dbReference type="EMBL" id="MXO57176.1"/>
    </source>
</evidence>
<comment type="caution">
    <text evidence="1">The sequence shown here is derived from an EMBL/GenBank/DDBJ whole genome shotgun (WGS) entry which is preliminary data.</text>
</comment>
<protein>
    <submittedName>
        <fullName evidence="1">Uncharacterized protein</fullName>
    </submittedName>
</protein>
<dbReference type="OrthoDB" id="9928658at2"/>
<evidence type="ECO:0000313" key="2">
    <source>
        <dbReference type="Proteomes" id="UP000468943"/>
    </source>
</evidence>
<dbReference type="Proteomes" id="UP000468943">
    <property type="component" value="Unassembled WGS sequence"/>
</dbReference>
<dbReference type="RefSeq" id="WP_160598295.1">
    <property type="nucleotide sequence ID" value="NZ_WTYS01000001.1"/>
</dbReference>
<gene>
    <name evidence="1" type="ORF">GRI36_09805</name>
</gene>
<sequence length="83" mass="8803">MQNDQLSEARQVNNQTHAWLDSLLTSGVSEAAAVTGMMNALVERALVNGGTPKTAKWLRGQARQIEKNGDALIEAFAAHKGGG</sequence>
<accession>A0A6I4SQ31</accession>
<proteinExistence type="predicted"/>